<keyword evidence="6" id="KW-1185">Reference proteome</keyword>
<gene>
    <name evidence="5" type="ORF">IV203_035518</name>
</gene>
<feature type="compositionally biased region" description="Basic and acidic residues" evidence="3">
    <location>
        <begin position="98"/>
        <end position="119"/>
    </location>
</feature>
<evidence type="ECO:0000259" key="4">
    <source>
        <dbReference type="Pfam" id="PF09745"/>
    </source>
</evidence>
<dbReference type="Pfam" id="PF09745">
    <property type="entry name" value="NSRP1_N"/>
    <property type="match status" value="1"/>
</dbReference>
<sequence length="312" mass="35324">MNISFSATNQKKGKKGNLGYGLNSRSSVVHGSSTKNVFGDDNSDEEEGNEETANSSGRQAVNQQIAKEQAALRKRAQAILTTAEDPSMYDYDGAYDTFKSKQNDADDQAKKKAQEDRKSKYIGDLLKAAQVRERERDAIYERRIAREQAEEDAKEEFSGKEKFVTKAYKRKLEERKQWELEQEEKERKEDANDVTKKSAGAAFASFYGNLNKNVAAGGERSVPNEEENGQPAKNPIDSFDDFDPRGRFMADFEKSTDMQNGDAGEEEEQTKEPIQSSALVDAMSMRERRQKKIAEARIRYLKRREHAMAALQ</sequence>
<dbReference type="AlphaFoldDB" id="A0A9K3PX82"/>
<evidence type="ECO:0000256" key="1">
    <source>
        <dbReference type="ARBA" id="ARBA00010126"/>
    </source>
</evidence>
<feature type="region of interest" description="Disordered" evidence="3">
    <location>
        <begin position="1"/>
        <end position="119"/>
    </location>
</feature>
<evidence type="ECO:0000313" key="5">
    <source>
        <dbReference type="EMBL" id="KAG7360419.1"/>
    </source>
</evidence>
<feature type="region of interest" description="Disordered" evidence="3">
    <location>
        <begin position="214"/>
        <end position="287"/>
    </location>
</feature>
<dbReference type="PANTHER" id="PTHR30060:SF0">
    <property type="entry name" value="COILED-COIL PROTEIN (DUF2040)-RELATED"/>
    <property type="match status" value="1"/>
</dbReference>
<proteinExistence type="inferred from homology"/>
<feature type="compositionally biased region" description="Polar residues" evidence="3">
    <location>
        <begin position="24"/>
        <end position="36"/>
    </location>
</feature>
<feature type="compositionally biased region" description="Polar residues" evidence="3">
    <location>
        <begin position="1"/>
        <end position="10"/>
    </location>
</feature>
<name>A0A9K3PX82_9STRA</name>
<evidence type="ECO:0000313" key="6">
    <source>
        <dbReference type="Proteomes" id="UP000693970"/>
    </source>
</evidence>
<reference evidence="5" key="1">
    <citation type="journal article" date="2021" name="Sci. Rep.">
        <title>Diploid genomic architecture of Nitzschia inconspicua, an elite biomass production diatom.</title>
        <authorList>
            <person name="Oliver A."/>
            <person name="Podell S."/>
            <person name="Pinowska A."/>
            <person name="Traller J.C."/>
            <person name="Smith S.R."/>
            <person name="McClure R."/>
            <person name="Beliaev A."/>
            <person name="Bohutskyi P."/>
            <person name="Hill E.A."/>
            <person name="Rabines A."/>
            <person name="Zheng H."/>
            <person name="Allen L.Z."/>
            <person name="Kuo A."/>
            <person name="Grigoriev I.V."/>
            <person name="Allen A.E."/>
            <person name="Hazlebeck D."/>
            <person name="Allen E.E."/>
        </authorList>
    </citation>
    <scope>NUCLEOTIDE SEQUENCE</scope>
    <source>
        <strain evidence="5">Hildebrandi</strain>
    </source>
</reference>
<accession>A0A9K3PX82</accession>
<dbReference type="PANTHER" id="PTHR30060">
    <property type="entry name" value="INNER MEMBRANE PROTEIN"/>
    <property type="match status" value="1"/>
</dbReference>
<comment type="similarity">
    <text evidence="1">Belongs to the NSRP1 family.</text>
</comment>
<dbReference type="GO" id="GO:0000381">
    <property type="term" value="P:regulation of alternative mRNA splicing, via spliceosome"/>
    <property type="evidence" value="ECO:0007669"/>
    <property type="project" value="InterPro"/>
</dbReference>
<feature type="region of interest" description="Disordered" evidence="3">
    <location>
        <begin position="174"/>
        <end position="195"/>
    </location>
</feature>
<feature type="compositionally biased region" description="Basic and acidic residues" evidence="3">
    <location>
        <begin position="242"/>
        <end position="256"/>
    </location>
</feature>
<feature type="domain" description="Nuclear speckle splicing regulatory protein 1 N-terminal" evidence="4">
    <location>
        <begin position="81"/>
        <end position="197"/>
    </location>
</feature>
<reference evidence="5" key="2">
    <citation type="submission" date="2021-04" db="EMBL/GenBank/DDBJ databases">
        <authorList>
            <person name="Podell S."/>
        </authorList>
    </citation>
    <scope>NUCLEOTIDE SEQUENCE</scope>
    <source>
        <strain evidence="5">Hildebrandi</strain>
    </source>
</reference>
<dbReference type="EMBL" id="JAGRRH010000013">
    <property type="protein sequence ID" value="KAG7360419.1"/>
    <property type="molecule type" value="Genomic_DNA"/>
</dbReference>
<evidence type="ECO:0000256" key="3">
    <source>
        <dbReference type="SAM" id="MobiDB-lite"/>
    </source>
</evidence>
<dbReference type="InterPro" id="IPR018612">
    <property type="entry name" value="NSRP1_N"/>
</dbReference>
<evidence type="ECO:0000256" key="2">
    <source>
        <dbReference type="ARBA" id="ARBA00023054"/>
    </source>
</evidence>
<feature type="compositionally biased region" description="Acidic residues" evidence="3">
    <location>
        <begin position="41"/>
        <end position="50"/>
    </location>
</feature>
<organism evidence="5 6">
    <name type="scientific">Nitzschia inconspicua</name>
    <dbReference type="NCBI Taxonomy" id="303405"/>
    <lineage>
        <taxon>Eukaryota</taxon>
        <taxon>Sar</taxon>
        <taxon>Stramenopiles</taxon>
        <taxon>Ochrophyta</taxon>
        <taxon>Bacillariophyta</taxon>
        <taxon>Bacillariophyceae</taxon>
        <taxon>Bacillariophycidae</taxon>
        <taxon>Bacillariales</taxon>
        <taxon>Bacillariaceae</taxon>
        <taxon>Nitzschia</taxon>
    </lineage>
</organism>
<comment type="caution">
    <text evidence="5">The sequence shown here is derived from an EMBL/GenBank/DDBJ whole genome shotgun (WGS) entry which is preliminary data.</text>
</comment>
<keyword evidence="2" id="KW-0175">Coiled coil</keyword>
<protein>
    <submittedName>
        <fullName evidence="5">Coiled-coil domain containing protein</fullName>
    </submittedName>
</protein>
<dbReference type="OrthoDB" id="47975at2759"/>
<dbReference type="Proteomes" id="UP000693970">
    <property type="component" value="Unassembled WGS sequence"/>
</dbReference>